<evidence type="ECO:0000256" key="1">
    <source>
        <dbReference type="SAM" id="Phobius"/>
    </source>
</evidence>
<organism evidence="2 3">
    <name type="scientific">Steinernema glaseri</name>
    <dbReference type="NCBI Taxonomy" id="37863"/>
    <lineage>
        <taxon>Eukaryota</taxon>
        <taxon>Metazoa</taxon>
        <taxon>Ecdysozoa</taxon>
        <taxon>Nematoda</taxon>
        <taxon>Chromadorea</taxon>
        <taxon>Rhabditida</taxon>
        <taxon>Tylenchina</taxon>
        <taxon>Panagrolaimomorpha</taxon>
        <taxon>Strongyloidoidea</taxon>
        <taxon>Steinernematidae</taxon>
        <taxon>Steinernema</taxon>
    </lineage>
</organism>
<dbReference type="InterPro" id="IPR019425">
    <property type="entry name" value="7TM_GPCR_serpentine_rcpt_Srt"/>
</dbReference>
<keyword evidence="1" id="KW-1133">Transmembrane helix</keyword>
<feature type="transmembrane region" description="Helical" evidence="1">
    <location>
        <begin position="235"/>
        <end position="254"/>
    </location>
</feature>
<dbReference type="Pfam" id="PF10321">
    <property type="entry name" value="7TM_GPCR_Srt"/>
    <property type="match status" value="1"/>
</dbReference>
<name>A0A1I8AJK1_9BILA</name>
<feature type="transmembrane region" description="Helical" evidence="1">
    <location>
        <begin position="147"/>
        <end position="165"/>
    </location>
</feature>
<reference evidence="3" key="1">
    <citation type="submission" date="2016-11" db="UniProtKB">
        <authorList>
            <consortium name="WormBaseParasite"/>
        </authorList>
    </citation>
    <scope>IDENTIFICATION</scope>
</reference>
<evidence type="ECO:0000313" key="2">
    <source>
        <dbReference type="Proteomes" id="UP000095287"/>
    </source>
</evidence>
<keyword evidence="2" id="KW-1185">Reference proteome</keyword>
<protein>
    <submittedName>
        <fullName evidence="3">Serpentine Receptor, class T</fullName>
    </submittedName>
</protein>
<feature type="transmembrane region" description="Helical" evidence="1">
    <location>
        <begin position="67"/>
        <end position="85"/>
    </location>
</feature>
<dbReference type="AlphaFoldDB" id="A0A1I8AJK1"/>
<dbReference type="PANTHER" id="PTHR23021">
    <property type="entry name" value="SERPENTINE RECEPTOR, CLASS T"/>
    <property type="match status" value="1"/>
</dbReference>
<feature type="transmembrane region" description="Helical" evidence="1">
    <location>
        <begin position="105"/>
        <end position="126"/>
    </location>
</feature>
<accession>A0A1I8AJK1</accession>
<dbReference type="SUPFAM" id="SSF81321">
    <property type="entry name" value="Family A G protein-coupled receptor-like"/>
    <property type="match status" value="1"/>
</dbReference>
<evidence type="ECO:0000313" key="3">
    <source>
        <dbReference type="WBParaSite" id="L893_g6621.t1"/>
    </source>
</evidence>
<dbReference type="Proteomes" id="UP000095287">
    <property type="component" value="Unplaced"/>
</dbReference>
<proteinExistence type="predicted"/>
<dbReference type="WBParaSite" id="L893_g6621.t1">
    <property type="protein sequence ID" value="L893_g6621.t1"/>
    <property type="gene ID" value="L893_g6621"/>
</dbReference>
<keyword evidence="1" id="KW-0472">Membrane</keyword>
<keyword evidence="1" id="KW-0812">Transmembrane</keyword>
<feature type="transmembrane region" description="Helical" evidence="1">
    <location>
        <begin position="34"/>
        <end position="55"/>
    </location>
</feature>
<dbReference type="PANTHER" id="PTHR23021:SF26">
    <property type="entry name" value="SERPENTINE RECEPTOR, CLASS T"/>
    <property type="match status" value="1"/>
</dbReference>
<feature type="transmembrane region" description="Helical" evidence="1">
    <location>
        <begin position="266"/>
        <end position="288"/>
    </location>
</feature>
<feature type="transmembrane region" description="Helical" evidence="1">
    <location>
        <begin position="197"/>
        <end position="214"/>
    </location>
</feature>
<sequence length="320" mass="36046">MLPYCTPNGSLSLDPNGTDAVGQGEEDFARHFGLLYVVLGFIFFPVCAFVLSVLCRPPLIQHSCYKLMTLSSALDVLSLVNSTIIPGTFSIFNIHHCNSGMWVTYVVQQGMFFWLMYSATSMVLALNRMLEFANKKMAIFLFEGRKVYIWFGVTVAYATFGTLIVPDKFYFYHTYNGYFALYRLSGKFNVVLTVNNIFKFVFLTGAYSLMLFFLHRVLKENGSRRITPLQVKVSIQAFAIAMLADLTIIAYIILLNVPLTPKTAKYAGVIGELIWASLHAGSGVIYMIMNNAVRRKLRAAFCMDVKISPLSEFTIETRNS</sequence>